<keyword evidence="3 5" id="KW-1133">Transmembrane helix</keyword>
<dbReference type="GO" id="GO:0005886">
    <property type="term" value="C:plasma membrane"/>
    <property type="evidence" value="ECO:0007669"/>
    <property type="project" value="UniProtKB-SubCell"/>
</dbReference>
<dbReference type="EMBL" id="LIZY01000029">
    <property type="protein sequence ID" value="KPJ64383.1"/>
    <property type="molecule type" value="Genomic_DNA"/>
</dbReference>
<reference evidence="7 8" key="1">
    <citation type="journal article" date="2015" name="Microbiome">
        <title>Genomic resolution of linkages in carbon, nitrogen, and sulfur cycling among widespread estuary sediment bacteria.</title>
        <authorList>
            <person name="Baker B.J."/>
            <person name="Lazar C.S."/>
            <person name="Teske A.P."/>
            <person name="Dick G.J."/>
        </authorList>
    </citation>
    <scope>NUCLEOTIDE SEQUENCE [LARGE SCALE GENOMIC DNA]</scope>
    <source>
        <strain evidence="7">DG_56</strain>
    </source>
</reference>
<evidence type="ECO:0000256" key="4">
    <source>
        <dbReference type="ARBA" id="ARBA00023136"/>
    </source>
</evidence>
<keyword evidence="4 5" id="KW-0472">Membrane</keyword>
<feature type="domain" description="ABC transmembrane type-2" evidence="6">
    <location>
        <begin position="30"/>
        <end position="259"/>
    </location>
</feature>
<name>A0A0S7XQ36_9BACT</name>
<accession>A0A0S7XQ36</accession>
<evidence type="ECO:0000313" key="8">
    <source>
        <dbReference type="Proteomes" id="UP000052020"/>
    </source>
</evidence>
<dbReference type="Pfam" id="PF01061">
    <property type="entry name" value="ABC2_membrane"/>
    <property type="match status" value="1"/>
</dbReference>
<gene>
    <name evidence="7" type="ORF">AMK68_01745</name>
</gene>
<feature type="transmembrane region" description="Helical" evidence="5">
    <location>
        <begin position="234"/>
        <end position="256"/>
    </location>
</feature>
<comment type="caution">
    <text evidence="7">The sequence shown here is derived from an EMBL/GenBank/DDBJ whole genome shotgun (WGS) entry which is preliminary data.</text>
</comment>
<dbReference type="InterPro" id="IPR051784">
    <property type="entry name" value="Nod_factor_ABC_transporter"/>
</dbReference>
<comment type="similarity">
    <text evidence="5">Belongs to the ABC-2 integral membrane protein family.</text>
</comment>
<evidence type="ECO:0000256" key="5">
    <source>
        <dbReference type="RuleBase" id="RU361157"/>
    </source>
</evidence>
<feature type="transmembrane region" description="Helical" evidence="5">
    <location>
        <begin position="145"/>
        <end position="169"/>
    </location>
</feature>
<evidence type="ECO:0000256" key="2">
    <source>
        <dbReference type="ARBA" id="ARBA00022692"/>
    </source>
</evidence>
<comment type="subcellular location">
    <subcellularLocation>
        <location evidence="5">Cell membrane</location>
        <topology evidence="5">Multi-pass membrane protein</topology>
    </subcellularLocation>
    <subcellularLocation>
        <location evidence="1">Membrane</location>
        <topology evidence="1">Multi-pass membrane protein</topology>
    </subcellularLocation>
</comment>
<evidence type="ECO:0000259" key="6">
    <source>
        <dbReference type="PROSITE" id="PS51012"/>
    </source>
</evidence>
<dbReference type="PROSITE" id="PS51012">
    <property type="entry name" value="ABC_TM2"/>
    <property type="match status" value="1"/>
</dbReference>
<protein>
    <recommendedName>
        <fullName evidence="5">Transport permease protein</fullName>
    </recommendedName>
</protein>
<dbReference type="GO" id="GO:0140359">
    <property type="term" value="F:ABC-type transporter activity"/>
    <property type="evidence" value="ECO:0007669"/>
    <property type="project" value="InterPro"/>
</dbReference>
<dbReference type="Proteomes" id="UP000052020">
    <property type="component" value="Unassembled WGS sequence"/>
</dbReference>
<dbReference type="PANTHER" id="PTHR43229">
    <property type="entry name" value="NODULATION PROTEIN J"/>
    <property type="match status" value="1"/>
</dbReference>
<dbReference type="InterPro" id="IPR013525">
    <property type="entry name" value="ABC2_TM"/>
</dbReference>
<dbReference type="AlphaFoldDB" id="A0A0S7XQ36"/>
<keyword evidence="5" id="KW-0813">Transport</keyword>
<dbReference type="PANTHER" id="PTHR43229:SF6">
    <property type="entry name" value="ABC-TYPE MULTIDRUG TRANSPORT SYSTEM, PERMEASE COMPONENT"/>
    <property type="match status" value="1"/>
</dbReference>
<keyword evidence="5" id="KW-1003">Cell membrane</keyword>
<keyword evidence="2 5" id="KW-0812">Transmembrane</keyword>
<dbReference type="InterPro" id="IPR047817">
    <property type="entry name" value="ABC2_TM_bact-type"/>
</dbReference>
<evidence type="ECO:0000256" key="3">
    <source>
        <dbReference type="ARBA" id="ARBA00022989"/>
    </source>
</evidence>
<feature type="transmembrane region" description="Helical" evidence="5">
    <location>
        <begin position="111"/>
        <end position="139"/>
    </location>
</feature>
<proteinExistence type="inferred from homology"/>
<feature type="transmembrane region" description="Helical" evidence="5">
    <location>
        <begin position="63"/>
        <end position="82"/>
    </location>
</feature>
<sequence length="273" mass="29670">MSSIVESLRLVFTLVGRQFALYKSYWRWEAVWTLYTLANALAVGFLGRGIEPVTGAAVDQQKFITYLMIGSLVWGYIAGLFWEVASTVSWERWEGTIEYTFMAPVPRVIHLVGICVWAMIYGVARTAILLVGISLFFHLDLGQASLWAAVGVLAASTFAFVGVAMMVAVMPLFSPEKGSQMIGIVEAVLLMLSGVYYPISVLPGWMQVLAKVSPATYTLQGMRTALGVGEMADLAVMIVVLLLQGAILVPLGALVFRIAETHAKRTGKLARAG</sequence>
<comment type="caution">
    <text evidence="5">Lacks conserved residue(s) required for the propagation of feature annotation.</text>
</comment>
<organism evidence="7 8">
    <name type="scientific">candidate division KD3-62 bacterium DG_56</name>
    <dbReference type="NCBI Taxonomy" id="1704032"/>
    <lineage>
        <taxon>Bacteria</taxon>
        <taxon>candidate division KD3-62</taxon>
    </lineage>
</organism>
<evidence type="ECO:0000256" key="1">
    <source>
        <dbReference type="ARBA" id="ARBA00004141"/>
    </source>
</evidence>
<feature type="transmembrane region" description="Helical" evidence="5">
    <location>
        <begin position="32"/>
        <end position="51"/>
    </location>
</feature>
<evidence type="ECO:0000313" key="7">
    <source>
        <dbReference type="EMBL" id="KPJ64383.1"/>
    </source>
</evidence>